<name>A0A1L7WT77_9HELO</name>
<organism evidence="1 2">
    <name type="scientific">Phialocephala subalpina</name>
    <dbReference type="NCBI Taxonomy" id="576137"/>
    <lineage>
        <taxon>Eukaryota</taxon>
        <taxon>Fungi</taxon>
        <taxon>Dikarya</taxon>
        <taxon>Ascomycota</taxon>
        <taxon>Pezizomycotina</taxon>
        <taxon>Leotiomycetes</taxon>
        <taxon>Helotiales</taxon>
        <taxon>Mollisiaceae</taxon>
        <taxon>Phialocephala</taxon>
        <taxon>Phialocephala fortinii species complex</taxon>
    </lineage>
</organism>
<accession>A0A1L7WT77</accession>
<evidence type="ECO:0000313" key="1">
    <source>
        <dbReference type="EMBL" id="CZR55970.1"/>
    </source>
</evidence>
<keyword evidence="2" id="KW-1185">Reference proteome</keyword>
<dbReference type="OrthoDB" id="4557896at2759"/>
<sequence length="87" mass="10140">MATPVFRFTTELRETGYISETRLREKLVEVFGPGDYQISVSPQMCELEQGTRLITPTKTRSERWIYFAPRKLTPVELKTIMRTDAEP</sequence>
<reference evidence="1 2" key="1">
    <citation type="submission" date="2016-03" db="EMBL/GenBank/DDBJ databases">
        <authorList>
            <person name="Ploux O."/>
        </authorList>
    </citation>
    <scope>NUCLEOTIDE SEQUENCE [LARGE SCALE GENOMIC DNA]</scope>
    <source>
        <strain evidence="1 2">UAMH 11012</strain>
    </source>
</reference>
<protein>
    <submittedName>
        <fullName evidence="1">Uncharacterized protein</fullName>
    </submittedName>
</protein>
<evidence type="ECO:0000313" key="2">
    <source>
        <dbReference type="Proteomes" id="UP000184330"/>
    </source>
</evidence>
<dbReference type="Proteomes" id="UP000184330">
    <property type="component" value="Unassembled WGS sequence"/>
</dbReference>
<dbReference type="AlphaFoldDB" id="A0A1L7WT77"/>
<proteinExistence type="predicted"/>
<dbReference type="EMBL" id="FJOG01000007">
    <property type="protein sequence ID" value="CZR55970.1"/>
    <property type="molecule type" value="Genomic_DNA"/>
</dbReference>
<gene>
    <name evidence="1" type="ORF">PAC_05858</name>
</gene>